<gene>
    <name evidence="1" type="ORF">JJB97_13875</name>
</gene>
<accession>A0A8K0V8Z9</accession>
<proteinExistence type="predicted"/>
<name>A0A8K0V8Z9_9ENTR</name>
<comment type="caution">
    <text evidence="1">The sequence shown here is derived from an EMBL/GenBank/DDBJ whole genome shotgun (WGS) entry which is preliminary data.</text>
</comment>
<dbReference type="AlphaFoldDB" id="A0A8K0V8Z9"/>
<organism evidence="1 2">
    <name type="scientific">Tenebrionibacter intestinalis</name>
    <dbReference type="NCBI Taxonomy" id="2799638"/>
    <lineage>
        <taxon>Bacteria</taxon>
        <taxon>Pseudomonadati</taxon>
        <taxon>Pseudomonadota</taxon>
        <taxon>Gammaproteobacteria</taxon>
        <taxon>Enterobacterales</taxon>
        <taxon>Enterobacteriaceae</taxon>
        <taxon>Tenebrionibacter/Tenebrionicola group</taxon>
        <taxon>Tenebrionibacter</taxon>
    </lineage>
</organism>
<evidence type="ECO:0000313" key="2">
    <source>
        <dbReference type="Proteomes" id="UP000659047"/>
    </source>
</evidence>
<evidence type="ECO:0000313" key="1">
    <source>
        <dbReference type="EMBL" id="MBK4716395.1"/>
    </source>
</evidence>
<reference evidence="1" key="1">
    <citation type="submission" date="2021-01" db="EMBL/GenBank/DDBJ databases">
        <title>Intestinitalea alba gen. nov., sp. nov., a novel genus of the family Enterobacteriaceae, isolated from the gut of the plastic-eating mealworm Tenebrio molitor L.</title>
        <authorList>
            <person name="Yang Y."/>
        </authorList>
    </citation>
    <scope>NUCLEOTIDE SEQUENCE</scope>
    <source>
        <strain evidence="1">BIT-L3</strain>
    </source>
</reference>
<dbReference type="Proteomes" id="UP000659047">
    <property type="component" value="Unassembled WGS sequence"/>
</dbReference>
<keyword evidence="2" id="KW-1185">Reference proteome</keyword>
<dbReference type="RefSeq" id="WP_238714596.1">
    <property type="nucleotide sequence ID" value="NZ_JAEPBH010000038.1"/>
</dbReference>
<dbReference type="EMBL" id="JAEPBH010000038">
    <property type="protein sequence ID" value="MBK4716395.1"/>
    <property type="molecule type" value="Genomic_DNA"/>
</dbReference>
<protein>
    <submittedName>
        <fullName evidence="1">Uncharacterized protein</fullName>
    </submittedName>
</protein>
<sequence>MYKPAPINHHCIQDVLSHAMDNIPTDAGRWGLRCDAECSRDALLDVLLFIGTAMQDCTATSTPHPFSEADLHRLSGFLLCAPALIRGMNAVIESYEEPASEEARHV</sequence>